<evidence type="ECO:0000313" key="2">
    <source>
        <dbReference type="EMBL" id="KAG8072377.1"/>
    </source>
</evidence>
<evidence type="ECO:0000256" key="1">
    <source>
        <dbReference type="SAM" id="MobiDB-lite"/>
    </source>
</evidence>
<dbReference type="Proteomes" id="UP000729402">
    <property type="component" value="Unassembled WGS sequence"/>
</dbReference>
<gene>
    <name evidence="2" type="ORF">GUJ93_ZPchr0006g44675</name>
</gene>
<sequence>MVKSHGSASSARELMMVCGKRRTDDRDGQPRPPLHPLHIMASPRPAMAKEKRGSIGKKDGRKLSRPWFHSLLVSPPTLLDNCACATKEANVSLAKPLRPPCLFAHGRSSCATPLCTQFH</sequence>
<reference evidence="2" key="1">
    <citation type="journal article" date="2021" name="bioRxiv">
        <title>Whole Genome Assembly and Annotation of Northern Wild Rice, Zizania palustris L., Supports a Whole Genome Duplication in the Zizania Genus.</title>
        <authorList>
            <person name="Haas M."/>
            <person name="Kono T."/>
            <person name="Macchietto M."/>
            <person name="Millas R."/>
            <person name="McGilp L."/>
            <person name="Shao M."/>
            <person name="Duquette J."/>
            <person name="Hirsch C.N."/>
            <person name="Kimball J."/>
        </authorList>
    </citation>
    <scope>NUCLEOTIDE SEQUENCE</scope>
    <source>
        <tissue evidence="2">Fresh leaf tissue</tissue>
    </source>
</reference>
<dbReference type="EMBL" id="JAAALK010000283">
    <property type="protein sequence ID" value="KAG8072377.1"/>
    <property type="molecule type" value="Genomic_DNA"/>
</dbReference>
<name>A0A8J5VIH6_ZIZPA</name>
<feature type="region of interest" description="Disordered" evidence="1">
    <location>
        <begin position="20"/>
        <end position="61"/>
    </location>
</feature>
<protein>
    <submittedName>
        <fullName evidence="2">Uncharacterized protein</fullName>
    </submittedName>
</protein>
<reference evidence="2" key="2">
    <citation type="submission" date="2021-02" db="EMBL/GenBank/DDBJ databases">
        <authorList>
            <person name="Kimball J.A."/>
            <person name="Haas M.W."/>
            <person name="Macchietto M."/>
            <person name="Kono T."/>
            <person name="Duquette J."/>
            <person name="Shao M."/>
        </authorList>
    </citation>
    <scope>NUCLEOTIDE SEQUENCE</scope>
    <source>
        <tissue evidence="2">Fresh leaf tissue</tissue>
    </source>
</reference>
<accession>A0A8J5VIH6</accession>
<comment type="caution">
    <text evidence="2">The sequence shown here is derived from an EMBL/GenBank/DDBJ whole genome shotgun (WGS) entry which is preliminary data.</text>
</comment>
<proteinExistence type="predicted"/>
<organism evidence="2 3">
    <name type="scientific">Zizania palustris</name>
    <name type="common">Northern wild rice</name>
    <dbReference type="NCBI Taxonomy" id="103762"/>
    <lineage>
        <taxon>Eukaryota</taxon>
        <taxon>Viridiplantae</taxon>
        <taxon>Streptophyta</taxon>
        <taxon>Embryophyta</taxon>
        <taxon>Tracheophyta</taxon>
        <taxon>Spermatophyta</taxon>
        <taxon>Magnoliopsida</taxon>
        <taxon>Liliopsida</taxon>
        <taxon>Poales</taxon>
        <taxon>Poaceae</taxon>
        <taxon>BOP clade</taxon>
        <taxon>Oryzoideae</taxon>
        <taxon>Oryzeae</taxon>
        <taxon>Zizaniinae</taxon>
        <taxon>Zizania</taxon>
    </lineage>
</organism>
<feature type="compositionally biased region" description="Basic and acidic residues" evidence="1">
    <location>
        <begin position="47"/>
        <end position="61"/>
    </location>
</feature>
<dbReference type="AlphaFoldDB" id="A0A8J5VIH6"/>
<keyword evidence="3" id="KW-1185">Reference proteome</keyword>
<evidence type="ECO:0000313" key="3">
    <source>
        <dbReference type="Proteomes" id="UP000729402"/>
    </source>
</evidence>